<dbReference type="AlphaFoldDB" id="A0A5N0T5P3"/>
<evidence type="ECO:0000313" key="5">
    <source>
        <dbReference type="Proteomes" id="UP000325372"/>
    </source>
</evidence>
<reference evidence="4 5" key="1">
    <citation type="submission" date="2019-09" db="EMBL/GenBank/DDBJ databases">
        <title>Wenzhouxiangella sp. Genome sequencing and assembly.</title>
        <authorList>
            <person name="Zhang R."/>
        </authorList>
    </citation>
    <scope>NUCLEOTIDE SEQUENCE [LARGE SCALE GENOMIC DNA]</scope>
    <source>
        <strain evidence="4 5">W260</strain>
    </source>
</reference>
<name>A0A5N0T5P3_9GAMM</name>
<dbReference type="Pfam" id="PF00149">
    <property type="entry name" value="Metallophos"/>
    <property type="match status" value="1"/>
</dbReference>
<dbReference type="SUPFAM" id="SSF56300">
    <property type="entry name" value="Metallo-dependent phosphatases"/>
    <property type="match status" value="1"/>
</dbReference>
<dbReference type="InterPro" id="IPR004843">
    <property type="entry name" value="Calcineurin-like_PHP"/>
</dbReference>
<evidence type="ECO:0000313" key="4">
    <source>
        <dbReference type="EMBL" id="KAA9130182.1"/>
    </source>
</evidence>
<sequence length="664" mass="72812">MHSRKPIHTTLARAALTLAVSAILAIPAAVAAPKHDKGNTGKKGGKPSADTGAFTIGLLPDTQGGSTPDGQAHVAMHPMAEVLAHQDEAGVDLVIALGDLTDNGSTIEFMEWRSVADAYADKGIEFLPVMGNHETSYAYTAEWIENMKDFIPADAVHMPGYEWVNYYVIRNNVLVIGLAYYNLPIAFPWIQDVVLENRDQVDHVVVASHDGLIGAKYGQTREQIVDGTKDDDWVYSVQPQIREYFSDHDVIYVQGHEHMYQRSLVSAKTTLTTYPSGHTPQGGNYRMDMYTQIMAGNASYKGYEFRYGERDLVQMIVSQKNATMSGGSSHFDVNSGLLTFDGDRVDYQSWYANHTALGNGPEHAFSADWKLGDRFSRSTNRCETVVYPISVPEGTRPVLVLTPEYKTAECVADDGSRVQLVGGVNRTFNRTDSRTRDMSYTPGLTRAETLNDLVRLAYQWLFQYHQAWSPNLNGPARALPDEGNDELIFPETTMDLKEHVTLSWLPATRDTVSDIVIVSGTQNQTGMYQGDYGEPKDIESDAGLALSNPDGSAKAPVTLPDYASADWDLGTALSDPYAVQLTGGSFKGNTRGLGLALRAGDTWVAATEAGCEVNAAWDESFLVTPPTLPAGCPGYPLVGFDAEHGNRWWIVLQEDAELALARIY</sequence>
<comment type="caution">
    <text evidence="4">The sequence shown here is derived from an EMBL/GenBank/DDBJ whole genome shotgun (WGS) entry which is preliminary data.</text>
</comment>
<keyword evidence="2" id="KW-0732">Signal</keyword>
<dbReference type="EMBL" id="VYXP01000009">
    <property type="protein sequence ID" value="KAA9130182.1"/>
    <property type="molecule type" value="Genomic_DNA"/>
</dbReference>
<feature type="signal peptide" evidence="2">
    <location>
        <begin position="1"/>
        <end position="31"/>
    </location>
</feature>
<feature type="region of interest" description="Disordered" evidence="1">
    <location>
        <begin position="34"/>
        <end position="70"/>
    </location>
</feature>
<accession>A0A5N0T5P3</accession>
<dbReference type="RefSeq" id="WP_150865018.1">
    <property type="nucleotide sequence ID" value="NZ_VYXP01000009.1"/>
</dbReference>
<dbReference type="Proteomes" id="UP000325372">
    <property type="component" value="Unassembled WGS sequence"/>
</dbReference>
<evidence type="ECO:0000259" key="3">
    <source>
        <dbReference type="Pfam" id="PF00149"/>
    </source>
</evidence>
<dbReference type="Gene3D" id="3.60.21.10">
    <property type="match status" value="1"/>
</dbReference>
<feature type="chain" id="PRO_5024285747" evidence="2">
    <location>
        <begin position="32"/>
        <end position="664"/>
    </location>
</feature>
<organism evidence="4 5">
    <name type="scientific">Marinihelvus fidelis</name>
    <dbReference type="NCBI Taxonomy" id="2613842"/>
    <lineage>
        <taxon>Bacteria</taxon>
        <taxon>Pseudomonadati</taxon>
        <taxon>Pseudomonadota</taxon>
        <taxon>Gammaproteobacteria</taxon>
        <taxon>Chromatiales</taxon>
        <taxon>Wenzhouxiangellaceae</taxon>
        <taxon>Marinihelvus</taxon>
    </lineage>
</organism>
<dbReference type="InterPro" id="IPR029052">
    <property type="entry name" value="Metallo-depent_PP-like"/>
</dbReference>
<evidence type="ECO:0000256" key="1">
    <source>
        <dbReference type="SAM" id="MobiDB-lite"/>
    </source>
</evidence>
<dbReference type="CDD" id="cd00838">
    <property type="entry name" value="MPP_superfamily"/>
    <property type="match status" value="1"/>
</dbReference>
<protein>
    <submittedName>
        <fullName evidence="4">Metallophosphoesterase</fullName>
    </submittedName>
</protein>
<evidence type="ECO:0000256" key="2">
    <source>
        <dbReference type="SAM" id="SignalP"/>
    </source>
</evidence>
<feature type="domain" description="Calcineurin-like phosphoesterase" evidence="3">
    <location>
        <begin position="80"/>
        <end position="260"/>
    </location>
</feature>
<dbReference type="GO" id="GO:0016787">
    <property type="term" value="F:hydrolase activity"/>
    <property type="evidence" value="ECO:0007669"/>
    <property type="project" value="InterPro"/>
</dbReference>
<keyword evidence="5" id="KW-1185">Reference proteome</keyword>
<proteinExistence type="predicted"/>
<gene>
    <name evidence="4" type="ORF">F3N42_13520</name>
</gene>